<sequence length="240" mass="27612">MTRNSAARRSLWGSIRGINKLKESEEETMIQRRRQPSQAGTRNKRHSMVVDMDDFNALSRIYRLEDKRATENKENIGLERINRNTIDEDDSDTSQSEDANTTVDSSTVLEHLEGDTNDATTLLDSAFDDYKIALQALSIEDTVNQANKLKKSSAFRDRETLEEITKQTGKEERAETRVVERRGYVIIGTEFSCRGDNSEKMSYLDSDYDDLFDEVACEPYHSQPIQRTSLYFKRLTSLSR</sequence>
<evidence type="ECO:0000313" key="2">
    <source>
        <dbReference type="EMBL" id="KAH3670042.1"/>
    </source>
</evidence>
<feature type="region of interest" description="Disordered" evidence="1">
    <location>
        <begin position="80"/>
        <end position="111"/>
    </location>
</feature>
<dbReference type="AlphaFoldDB" id="A0A9P8PDU9"/>
<evidence type="ECO:0000256" key="1">
    <source>
        <dbReference type="SAM" id="MobiDB-lite"/>
    </source>
</evidence>
<reference evidence="2" key="1">
    <citation type="journal article" date="2021" name="Open Biol.">
        <title>Shared evolutionary footprints suggest mitochondrial oxidative damage underlies multiple complex I losses in fungi.</title>
        <authorList>
            <person name="Schikora-Tamarit M.A."/>
            <person name="Marcet-Houben M."/>
            <person name="Nosek J."/>
            <person name="Gabaldon T."/>
        </authorList>
    </citation>
    <scope>NUCLEOTIDE SEQUENCE</scope>
    <source>
        <strain evidence="2">NCAIM Y.01608</strain>
    </source>
</reference>
<name>A0A9P8PDU9_9ASCO</name>
<protein>
    <submittedName>
        <fullName evidence="2">Uncharacterized protein</fullName>
    </submittedName>
</protein>
<feature type="compositionally biased region" description="Polar residues" evidence="1">
    <location>
        <begin position="99"/>
        <end position="108"/>
    </location>
</feature>
<comment type="caution">
    <text evidence="2">The sequence shown here is derived from an EMBL/GenBank/DDBJ whole genome shotgun (WGS) entry which is preliminary data.</text>
</comment>
<gene>
    <name evidence="2" type="ORF">OGATHE_002855</name>
</gene>
<reference evidence="2" key="2">
    <citation type="submission" date="2021-01" db="EMBL/GenBank/DDBJ databases">
        <authorList>
            <person name="Schikora-Tamarit M.A."/>
        </authorList>
    </citation>
    <scope>NUCLEOTIDE SEQUENCE</scope>
    <source>
        <strain evidence="2">NCAIM Y.01608</strain>
    </source>
</reference>
<keyword evidence="3" id="KW-1185">Reference proteome</keyword>
<proteinExistence type="predicted"/>
<organism evidence="2 3">
    <name type="scientific">Ogataea polymorpha</name>
    <dbReference type="NCBI Taxonomy" id="460523"/>
    <lineage>
        <taxon>Eukaryota</taxon>
        <taxon>Fungi</taxon>
        <taxon>Dikarya</taxon>
        <taxon>Ascomycota</taxon>
        <taxon>Saccharomycotina</taxon>
        <taxon>Pichiomycetes</taxon>
        <taxon>Pichiales</taxon>
        <taxon>Pichiaceae</taxon>
        <taxon>Ogataea</taxon>
    </lineage>
</organism>
<accession>A0A9P8PDU9</accession>
<dbReference type="Proteomes" id="UP000788993">
    <property type="component" value="Unassembled WGS sequence"/>
</dbReference>
<dbReference type="EMBL" id="JAEUBD010000983">
    <property type="protein sequence ID" value="KAH3670042.1"/>
    <property type="molecule type" value="Genomic_DNA"/>
</dbReference>
<evidence type="ECO:0000313" key="3">
    <source>
        <dbReference type="Proteomes" id="UP000788993"/>
    </source>
</evidence>
<feature type="region of interest" description="Disordered" evidence="1">
    <location>
        <begin position="23"/>
        <end position="44"/>
    </location>
</feature>